<protein>
    <submittedName>
        <fullName evidence="1">Uncharacterized protein</fullName>
    </submittedName>
</protein>
<proteinExistence type="predicted"/>
<reference evidence="1" key="1">
    <citation type="submission" date="2018-02" db="EMBL/GenBank/DDBJ databases">
        <title>The genomes of Aspergillus section Nigri reveals drivers in fungal speciation.</title>
        <authorList>
            <consortium name="DOE Joint Genome Institute"/>
            <person name="Vesth T.C."/>
            <person name="Nybo J."/>
            <person name="Theobald S."/>
            <person name="Brandl J."/>
            <person name="Frisvad J.C."/>
            <person name="Nielsen K.F."/>
            <person name="Lyhne E.K."/>
            <person name="Kogle M.E."/>
            <person name="Kuo A."/>
            <person name="Riley R."/>
            <person name="Clum A."/>
            <person name="Nolan M."/>
            <person name="Lipzen A."/>
            <person name="Salamov A."/>
            <person name="Henrissat B."/>
            <person name="Wiebenga A."/>
            <person name="De vries R.P."/>
            <person name="Grigoriev I.V."/>
            <person name="Mortensen U.H."/>
            <person name="Andersen M.R."/>
            <person name="Baker S.E."/>
        </authorList>
    </citation>
    <scope>NUCLEOTIDE SEQUENCE</scope>
    <source>
        <strain evidence="1">CBS 115574</strain>
    </source>
</reference>
<organism evidence="1 2">
    <name type="scientific">Aspergillus costaricaensis CBS 115574</name>
    <dbReference type="NCBI Taxonomy" id="1448317"/>
    <lineage>
        <taxon>Eukaryota</taxon>
        <taxon>Fungi</taxon>
        <taxon>Dikarya</taxon>
        <taxon>Ascomycota</taxon>
        <taxon>Pezizomycotina</taxon>
        <taxon>Eurotiomycetes</taxon>
        <taxon>Eurotiomycetidae</taxon>
        <taxon>Eurotiales</taxon>
        <taxon>Aspergillaceae</taxon>
        <taxon>Aspergillus</taxon>
        <taxon>Aspergillus subgen. Circumdati</taxon>
    </lineage>
</organism>
<evidence type="ECO:0000313" key="2">
    <source>
        <dbReference type="Proteomes" id="UP000249748"/>
    </source>
</evidence>
<sequence>GVRGNGESTYFKHLVLTSWLAGQCLESTVPGACSGFHVAWFRVYCLGISLVSPRLVAFKGCSNQLLHYPTIRDSSIDRLSESLRKKEGLGIVGTKEREKAGPLRIYQSLIKLLPDRSKSTGSFSLDVFRRVSGSLHPPKWSPGSEWAWRAGTAAEKQRAWLGHGR</sequence>
<dbReference type="EMBL" id="KZ824583">
    <property type="protein sequence ID" value="RAK83798.1"/>
    <property type="molecule type" value="Genomic_DNA"/>
</dbReference>
<feature type="non-terminal residue" evidence="1">
    <location>
        <position position="1"/>
    </location>
</feature>
<gene>
    <name evidence="1" type="ORF">BO79DRAFT_159946</name>
</gene>
<name>A0ACD1I023_9EURO</name>
<evidence type="ECO:0000313" key="1">
    <source>
        <dbReference type="EMBL" id="RAK83798.1"/>
    </source>
</evidence>
<keyword evidence="2" id="KW-1185">Reference proteome</keyword>
<dbReference type="Proteomes" id="UP000249748">
    <property type="component" value="Unassembled WGS sequence"/>
</dbReference>
<accession>A0ACD1I023</accession>